<sequence length="150" mass="17003">MILVLEKDWQYSKQDAKLLIPQIKCYYSQNEPFASLSHGVFNNNDIHYWLGFPDSPQCLPLKKLAITICEIVPHAAGVEGLFSVRSAIKTKYCNQMLPNMLKMIIQIKLHLLQEDGAKIKSAKAKNKEFVADSTEYGHMVGVDFSPHHLS</sequence>
<dbReference type="Proteomes" id="UP000765509">
    <property type="component" value="Unassembled WGS sequence"/>
</dbReference>
<dbReference type="AlphaFoldDB" id="A0A9Q3CAY0"/>
<dbReference type="EMBL" id="AVOT02006004">
    <property type="protein sequence ID" value="MBW0480529.1"/>
    <property type="molecule type" value="Genomic_DNA"/>
</dbReference>
<evidence type="ECO:0008006" key="3">
    <source>
        <dbReference type="Google" id="ProtNLM"/>
    </source>
</evidence>
<dbReference type="OrthoDB" id="2506168at2759"/>
<comment type="caution">
    <text evidence="1">The sequence shown here is derived from an EMBL/GenBank/DDBJ whole genome shotgun (WGS) entry which is preliminary data.</text>
</comment>
<protein>
    <recommendedName>
        <fullName evidence="3">HAT C-terminal dimerisation domain-containing protein</fullName>
    </recommendedName>
</protein>
<proteinExistence type="predicted"/>
<accession>A0A9Q3CAY0</accession>
<evidence type="ECO:0000313" key="2">
    <source>
        <dbReference type="Proteomes" id="UP000765509"/>
    </source>
</evidence>
<name>A0A9Q3CAY0_9BASI</name>
<organism evidence="1 2">
    <name type="scientific">Austropuccinia psidii MF-1</name>
    <dbReference type="NCBI Taxonomy" id="1389203"/>
    <lineage>
        <taxon>Eukaryota</taxon>
        <taxon>Fungi</taxon>
        <taxon>Dikarya</taxon>
        <taxon>Basidiomycota</taxon>
        <taxon>Pucciniomycotina</taxon>
        <taxon>Pucciniomycetes</taxon>
        <taxon>Pucciniales</taxon>
        <taxon>Sphaerophragmiaceae</taxon>
        <taxon>Austropuccinia</taxon>
    </lineage>
</organism>
<gene>
    <name evidence="1" type="ORF">O181_020244</name>
</gene>
<keyword evidence="2" id="KW-1185">Reference proteome</keyword>
<reference evidence="1" key="1">
    <citation type="submission" date="2021-03" db="EMBL/GenBank/DDBJ databases">
        <title>Draft genome sequence of rust myrtle Austropuccinia psidii MF-1, a brazilian biotype.</title>
        <authorList>
            <person name="Quecine M.C."/>
            <person name="Pachon D.M.R."/>
            <person name="Bonatelli M.L."/>
            <person name="Correr F.H."/>
            <person name="Franceschini L.M."/>
            <person name="Leite T.F."/>
            <person name="Margarido G.R.A."/>
            <person name="Almeida C.A."/>
            <person name="Ferrarezi J.A."/>
            <person name="Labate C.A."/>
        </authorList>
    </citation>
    <scope>NUCLEOTIDE SEQUENCE</scope>
    <source>
        <strain evidence="1">MF-1</strain>
    </source>
</reference>
<evidence type="ECO:0000313" key="1">
    <source>
        <dbReference type="EMBL" id="MBW0480529.1"/>
    </source>
</evidence>